<evidence type="ECO:0000313" key="2">
    <source>
        <dbReference type="Proteomes" id="UP000324800"/>
    </source>
</evidence>
<accession>A0A5J4VCJ1</accession>
<name>A0A5J4VCJ1_9EUKA</name>
<organism evidence="1 2">
    <name type="scientific">Streblomastix strix</name>
    <dbReference type="NCBI Taxonomy" id="222440"/>
    <lineage>
        <taxon>Eukaryota</taxon>
        <taxon>Metamonada</taxon>
        <taxon>Preaxostyla</taxon>
        <taxon>Oxymonadida</taxon>
        <taxon>Streblomastigidae</taxon>
        <taxon>Streblomastix</taxon>
    </lineage>
</organism>
<proteinExistence type="predicted"/>
<protein>
    <submittedName>
        <fullName evidence="1">Uncharacterized protein</fullName>
    </submittedName>
</protein>
<reference evidence="1 2" key="1">
    <citation type="submission" date="2019-03" db="EMBL/GenBank/DDBJ databases">
        <title>Single cell metagenomics reveals metabolic interactions within the superorganism composed of flagellate Streblomastix strix and complex community of Bacteroidetes bacteria on its surface.</title>
        <authorList>
            <person name="Treitli S.C."/>
            <person name="Kolisko M."/>
            <person name="Husnik F."/>
            <person name="Keeling P."/>
            <person name="Hampl V."/>
        </authorList>
    </citation>
    <scope>NUCLEOTIDE SEQUENCE [LARGE SCALE GENOMIC DNA]</scope>
    <source>
        <strain evidence="1">ST1C</strain>
    </source>
</reference>
<dbReference type="EMBL" id="SNRW01008052">
    <property type="protein sequence ID" value="KAA6380191.1"/>
    <property type="molecule type" value="Genomic_DNA"/>
</dbReference>
<dbReference type="Proteomes" id="UP000324800">
    <property type="component" value="Unassembled WGS sequence"/>
</dbReference>
<evidence type="ECO:0000313" key="1">
    <source>
        <dbReference type="EMBL" id="KAA6380191.1"/>
    </source>
</evidence>
<comment type="caution">
    <text evidence="1">The sequence shown here is derived from an EMBL/GenBank/DDBJ whole genome shotgun (WGS) entry which is preliminary data.</text>
</comment>
<gene>
    <name evidence="1" type="ORF">EZS28_024282</name>
</gene>
<dbReference type="AlphaFoldDB" id="A0A5J4VCJ1"/>
<sequence>MMEIVFVQELATRCVEKQTVAVSTLRILTESTTINAFKKLKVTIVSITPFIETLEVRASPTKTLESRIAIETCQIKEMDLIPKCIMAEIVLQSSVRVQSTIGMGRLSVVNQFFLKPEISTVLVELALLQSGFPAGHYVHYLIFSLESLLVFEHVRQEFGVCLPGCTASICDIVDSNVFRRNSVVQFAVPHANVQRTIVNRSPMCQSHSIKLSIRRYACFQNWSGKSMYQIGYQVQSNRINLQQHLIFHFCPNLSLAWALLREEFYVLSSYELRIRCWYNQLRP</sequence>